<reference evidence="2" key="1">
    <citation type="submission" date="2020-06" db="EMBL/GenBank/DDBJ databases">
        <authorList>
            <consortium name="Plant Systems Biology data submission"/>
        </authorList>
    </citation>
    <scope>NUCLEOTIDE SEQUENCE</scope>
    <source>
        <strain evidence="2">D6</strain>
    </source>
</reference>
<name>A0A9N8EMA7_9STRA</name>
<dbReference type="AlphaFoldDB" id="A0A9N8EMA7"/>
<accession>A0A9N8EMA7</accession>
<organism evidence="2 3">
    <name type="scientific">Seminavis robusta</name>
    <dbReference type="NCBI Taxonomy" id="568900"/>
    <lineage>
        <taxon>Eukaryota</taxon>
        <taxon>Sar</taxon>
        <taxon>Stramenopiles</taxon>
        <taxon>Ochrophyta</taxon>
        <taxon>Bacillariophyta</taxon>
        <taxon>Bacillariophyceae</taxon>
        <taxon>Bacillariophycidae</taxon>
        <taxon>Naviculales</taxon>
        <taxon>Naviculaceae</taxon>
        <taxon>Seminavis</taxon>
    </lineage>
</organism>
<dbReference type="Proteomes" id="UP001153069">
    <property type="component" value="Unassembled WGS sequence"/>
</dbReference>
<dbReference type="EMBL" id="CAICTM010001325">
    <property type="protein sequence ID" value="CAB9522654.1"/>
    <property type="molecule type" value="Genomic_DNA"/>
</dbReference>
<comment type="caution">
    <text evidence="2">The sequence shown here is derived from an EMBL/GenBank/DDBJ whole genome shotgun (WGS) entry which is preliminary data.</text>
</comment>
<evidence type="ECO:0000313" key="2">
    <source>
        <dbReference type="EMBL" id="CAB9522654.1"/>
    </source>
</evidence>
<evidence type="ECO:0000313" key="3">
    <source>
        <dbReference type="Proteomes" id="UP001153069"/>
    </source>
</evidence>
<gene>
    <name evidence="2" type="ORF">SEMRO_1327_G263090.1</name>
</gene>
<sequence length="210" mass="23233">MASGAFNNVQRILWSVCFLVLTTTTTTLLLQAQQVVAYNEAAARAGRPKLLSALLKNRFPRRLQQQQNNTTSTSSNTSNNTSSGTTFTTVWTEDGSNMTLSKDQCDAYCPCSASDTTDVSSSVSVSTEHRLKLRFLNFEPGGEWLEPIARAFEAHHNVEIELVYISISCHRPKKSSMKPRVDSIRLAFYCMMDSLHFHLSLLAGEASTGT</sequence>
<feature type="region of interest" description="Disordered" evidence="1">
    <location>
        <begin position="62"/>
        <end position="88"/>
    </location>
</feature>
<protein>
    <submittedName>
        <fullName evidence="2">Uncharacterized protein</fullName>
    </submittedName>
</protein>
<evidence type="ECO:0000256" key="1">
    <source>
        <dbReference type="SAM" id="MobiDB-lite"/>
    </source>
</evidence>
<keyword evidence="3" id="KW-1185">Reference proteome</keyword>
<proteinExistence type="predicted"/>
<feature type="compositionally biased region" description="Low complexity" evidence="1">
    <location>
        <begin position="68"/>
        <end position="88"/>
    </location>
</feature>